<comment type="caution">
    <text evidence="3">The sequence shown here is derived from an EMBL/GenBank/DDBJ whole genome shotgun (WGS) entry which is preliminary data.</text>
</comment>
<feature type="region of interest" description="Disordered" evidence="1">
    <location>
        <begin position="1"/>
        <end position="21"/>
    </location>
</feature>
<keyword evidence="4" id="KW-1185">Reference proteome</keyword>
<keyword evidence="3" id="KW-0347">Helicase</keyword>
<dbReference type="RefSeq" id="WP_380078725.1">
    <property type="nucleotide sequence ID" value="NZ_JBHRZF010000153.1"/>
</dbReference>
<accession>A0ABV8A7D8</accession>
<organism evidence="3 4">
    <name type="scientific">Deinococcus antarcticus</name>
    <dbReference type="NCBI Taxonomy" id="1298767"/>
    <lineage>
        <taxon>Bacteria</taxon>
        <taxon>Thermotogati</taxon>
        <taxon>Deinococcota</taxon>
        <taxon>Deinococci</taxon>
        <taxon>Deinococcales</taxon>
        <taxon>Deinococcaceae</taxon>
        <taxon>Deinococcus</taxon>
    </lineage>
</organism>
<keyword evidence="3" id="KW-0378">Hydrolase</keyword>
<dbReference type="Pfam" id="PF13625">
    <property type="entry name" value="Helicase_C_3"/>
    <property type="match status" value="1"/>
</dbReference>
<protein>
    <submittedName>
        <fullName evidence="3">Helicase-associated domain-containing protein</fullName>
    </submittedName>
</protein>
<sequence>MTRKKKPEASLPAPESTAVPPLNPMLKEFKLEQFLEVMGTQHQLKAARRLGTNRKVSSKLEAERQIRLTLSEPRNVDDLVARLHPTELALLQEARRYGGVVNGWALYVYARLRGLNPPTQSMSTSSNYLFRDYQPASYTGASLIWSLLADGLLFPVKVPNPWISDSGYSYYKAQWELFPGAPGHLLVADPRLLTRLPLAPRPPAPALPSEPASTPAPGLGVLMRVRLSLAEVLRVVDHLGGLALTKNGEPSKAGLKRILKDLETLKDPGMWLGIVMQLGLLIPDSSGERLVPYRAGRQELNRLPPREFAGLLLNILPRLDTAEDARYRLTNPYSLRACLLELLRELRGPVREKALKKQAEQVIPSELRTSVTYDYYGRQGKQEVGKWDAWFAATLRGVLVDFGLLSVQEDPGQGDALLIPSPVLRGEFSTVASEAGPAWVLQPNFELLVYPAHLQPEHFALLSAAEAVRIDEQTATYRLTRDSVYTALESGLEVSDLLSGLEAGSATPLAPAMRRTVQDWAARRERLVLHQHATLLEYPTPAERDTALNKGGVAVGDTFLLLDAGRTPPVGTSILKYDAPPSKPLIFKDSGEFAPDGPLDLTGRTLLAGRVTANPEGLYRFVPPGDGQVYPRNLIPDLEARSRKRLPDPLRFQLSVWSGLTPSPAVANLTIVQHPQAQMLSKHPTLHPLLGPELSATLLTVQAGKEAAFLRAMSELGLTPKQEMTLEKKTTEELVVLTDTRKKRAFIEEVIQNGHNLLLHYYEEKEVHSGWYGTRITQGKLRKEILRPEKIDRSGSTPYLRAQVLASGEHVRIRIAYVTGMAIR</sequence>
<keyword evidence="3" id="KW-0067">ATP-binding</keyword>
<dbReference type="EMBL" id="JBHRZF010000153">
    <property type="protein sequence ID" value="MFC3861633.1"/>
    <property type="molecule type" value="Genomic_DNA"/>
</dbReference>
<evidence type="ECO:0000313" key="3">
    <source>
        <dbReference type="EMBL" id="MFC3861633.1"/>
    </source>
</evidence>
<reference evidence="4" key="1">
    <citation type="journal article" date="2019" name="Int. J. Syst. Evol. Microbiol.">
        <title>The Global Catalogue of Microorganisms (GCM) 10K type strain sequencing project: providing services to taxonomists for standard genome sequencing and annotation.</title>
        <authorList>
            <consortium name="The Broad Institute Genomics Platform"/>
            <consortium name="The Broad Institute Genome Sequencing Center for Infectious Disease"/>
            <person name="Wu L."/>
            <person name="Ma J."/>
        </authorList>
    </citation>
    <scope>NUCLEOTIDE SEQUENCE [LARGE SCALE GENOMIC DNA]</scope>
    <source>
        <strain evidence="4">CCTCC AB 2013263</strain>
    </source>
</reference>
<dbReference type="InterPro" id="IPR032830">
    <property type="entry name" value="XPB/Ssl2_N"/>
</dbReference>
<dbReference type="GO" id="GO:0004386">
    <property type="term" value="F:helicase activity"/>
    <property type="evidence" value="ECO:0007669"/>
    <property type="project" value="UniProtKB-KW"/>
</dbReference>
<proteinExistence type="predicted"/>
<keyword evidence="3" id="KW-0547">Nucleotide-binding</keyword>
<name>A0ABV8A7D8_9DEIO</name>
<gene>
    <name evidence="3" type="ORF">ACFOPQ_12770</name>
</gene>
<evidence type="ECO:0000313" key="4">
    <source>
        <dbReference type="Proteomes" id="UP001595748"/>
    </source>
</evidence>
<feature type="domain" description="Helicase XPB/Ssl2 N-terminal" evidence="2">
    <location>
        <begin position="441"/>
        <end position="544"/>
    </location>
</feature>
<evidence type="ECO:0000256" key="1">
    <source>
        <dbReference type="SAM" id="MobiDB-lite"/>
    </source>
</evidence>
<dbReference type="Proteomes" id="UP001595748">
    <property type="component" value="Unassembled WGS sequence"/>
</dbReference>
<evidence type="ECO:0000259" key="2">
    <source>
        <dbReference type="Pfam" id="PF13625"/>
    </source>
</evidence>